<comment type="caution">
    <text evidence="2">The sequence shown here is derived from an EMBL/GenBank/DDBJ whole genome shotgun (WGS) entry which is preliminary data.</text>
</comment>
<organism evidence="2 3">
    <name type="scientific">Brassica carinata</name>
    <name type="common">Ethiopian mustard</name>
    <name type="synonym">Abyssinian cabbage</name>
    <dbReference type="NCBI Taxonomy" id="52824"/>
    <lineage>
        <taxon>Eukaryota</taxon>
        <taxon>Viridiplantae</taxon>
        <taxon>Streptophyta</taxon>
        <taxon>Embryophyta</taxon>
        <taxon>Tracheophyta</taxon>
        <taxon>Spermatophyta</taxon>
        <taxon>Magnoliopsida</taxon>
        <taxon>eudicotyledons</taxon>
        <taxon>Gunneridae</taxon>
        <taxon>Pentapetalae</taxon>
        <taxon>rosids</taxon>
        <taxon>malvids</taxon>
        <taxon>Brassicales</taxon>
        <taxon>Brassicaceae</taxon>
        <taxon>Brassiceae</taxon>
        <taxon>Brassica</taxon>
    </lineage>
</organism>
<keyword evidence="3" id="KW-1185">Reference proteome</keyword>
<evidence type="ECO:0000313" key="3">
    <source>
        <dbReference type="Proteomes" id="UP000886595"/>
    </source>
</evidence>
<reference evidence="2 3" key="1">
    <citation type="submission" date="2020-02" db="EMBL/GenBank/DDBJ databases">
        <authorList>
            <person name="Ma Q."/>
            <person name="Huang Y."/>
            <person name="Song X."/>
            <person name="Pei D."/>
        </authorList>
    </citation>
    <scope>NUCLEOTIDE SEQUENCE [LARGE SCALE GENOMIC DNA]</scope>
    <source>
        <strain evidence="2">Sxm20200214</strain>
        <tissue evidence="2">Leaf</tissue>
    </source>
</reference>
<sequence length="140" mass="16752">MQGTNHEEYIRLWKGKSDAYHPAFSTKHTWHLVRTVTIKKQWCGVVWFHLATPKFSIHTWLAVQDRLATCNRLVRWYVQAVAYSIWREINCRKHGEHHQPASRLHHMNDKIIRNRISTIQNTGRKGYERAMSVWFAYHTS</sequence>
<evidence type="ECO:0000259" key="1">
    <source>
        <dbReference type="Pfam" id="PF13966"/>
    </source>
</evidence>
<dbReference type="OrthoDB" id="1622315at2759"/>
<accession>A0A8X7VLL1</accession>
<dbReference type="EMBL" id="JAAMPC010000004">
    <property type="protein sequence ID" value="KAG2313983.1"/>
    <property type="molecule type" value="Genomic_DNA"/>
</dbReference>
<name>A0A8X7VLL1_BRACI</name>
<dbReference type="AlphaFoldDB" id="A0A8X7VLL1"/>
<dbReference type="Pfam" id="PF13966">
    <property type="entry name" value="zf-RVT"/>
    <property type="match status" value="1"/>
</dbReference>
<protein>
    <recommendedName>
        <fullName evidence="1">Reverse transcriptase zinc-binding domain-containing protein</fullName>
    </recommendedName>
</protein>
<evidence type="ECO:0000313" key="2">
    <source>
        <dbReference type="EMBL" id="KAG2313983.1"/>
    </source>
</evidence>
<proteinExistence type="predicted"/>
<dbReference type="Proteomes" id="UP000886595">
    <property type="component" value="Unassembled WGS sequence"/>
</dbReference>
<gene>
    <name evidence="2" type="ORF">Bca52824_017105</name>
</gene>
<dbReference type="InterPro" id="IPR026960">
    <property type="entry name" value="RVT-Znf"/>
</dbReference>
<feature type="domain" description="Reverse transcriptase zinc-binding" evidence="1">
    <location>
        <begin position="24"/>
        <end position="81"/>
    </location>
</feature>